<reference evidence="7 8" key="1">
    <citation type="submission" date="2018-10" db="EMBL/GenBank/DDBJ databases">
        <title>Fifty Aureobasidium pullulans genomes reveal a recombining polyextremotolerant generalist.</title>
        <authorList>
            <person name="Gostincar C."/>
            <person name="Turk M."/>
            <person name="Zajc J."/>
            <person name="Gunde-Cimerman N."/>
        </authorList>
    </citation>
    <scope>NUCLEOTIDE SEQUENCE [LARGE SCALE GENOMIC DNA]</scope>
    <source>
        <strain evidence="7 8">EXF-10751</strain>
    </source>
</reference>
<dbReference type="AlphaFoldDB" id="A0A4S8ZPB9"/>
<proteinExistence type="predicted"/>
<feature type="zinc finger region" description="C3H1-type" evidence="4">
    <location>
        <begin position="13"/>
        <end position="40"/>
    </location>
</feature>
<evidence type="ECO:0000313" key="7">
    <source>
        <dbReference type="EMBL" id="THW68001.1"/>
    </source>
</evidence>
<name>A0A4S8ZPB9_AURPU</name>
<dbReference type="GO" id="GO:0008270">
    <property type="term" value="F:zinc ion binding"/>
    <property type="evidence" value="ECO:0007669"/>
    <property type="project" value="UniProtKB-KW"/>
</dbReference>
<dbReference type="PROSITE" id="PS50103">
    <property type="entry name" value="ZF_C3H1"/>
    <property type="match status" value="1"/>
</dbReference>
<sequence>MFGRVQHGQGGGGGGARVCSFYQQGRCKFGDNCKFEHPGANKPQDTGNRFQALGNNSFGQGNRNNQRPPAPGRGEQYNSQNSYAVTKEGIEGDLRNERPKWPFSAYGPGRDAPLQLFGGFPLEQSPEEMRVLYYQAIASGNPQPAIQGEQELITQTNQQIERALADLDGAVRYILDGENQHPNRIDGCQAAVGNVFHKGRKLNSKFSSTAAPAAANAPAQSGGFGQPSAMGSGGGAFGQPSNLGGGGGFGQASNLGQKPNPFGQSGNAVPAVGGFGSASTLGQKPSPFGQPAAGGFGQASNLGAKTNPFGQPAAQAGGFGQSSALGQGSAFGQPSGGAQPSPFAQAAQPNQAQPTPFAQAGQQGGGFGQASVLGQQQKSAFGQPSGLGQQPQSAFGQPSAPSQQNTAFGQPSVPGQNSAFGQPSASGQQTSAFGQQSAPAQGASAFGQPSAPAQGTPAFGQAPAPLQQNSAFGQPAVPTAQNGVFGQASAPAQQQNAFGQPQPSPFAQAAAKPSPFGQPSQPANGQAVKPNPFGQPSQPANNQAGGAFGQVAPAPQPEQQQQSYAEPMPQGEWITRHANGAVRTFKGAAVQYVAIGKEGEQTQEPHYRDANGNMERIWHPEGNAAFRAEMEAPAEAYTTEHEAAYKFMAEQGTFKDGIMPEIPPKCEWIRWDV</sequence>
<gene>
    <name evidence="7" type="ORF">D6D20_00229</name>
</gene>
<dbReference type="InterPro" id="IPR036855">
    <property type="entry name" value="Znf_CCCH_sf"/>
</dbReference>
<feature type="region of interest" description="Disordered" evidence="5">
    <location>
        <begin position="38"/>
        <end position="82"/>
    </location>
</feature>
<feature type="domain" description="C3H1-type" evidence="6">
    <location>
        <begin position="13"/>
        <end position="40"/>
    </location>
</feature>
<dbReference type="InterPro" id="IPR000571">
    <property type="entry name" value="Znf_CCCH"/>
</dbReference>
<dbReference type="SUPFAM" id="SSF90229">
    <property type="entry name" value="CCCH zinc finger"/>
    <property type="match status" value="1"/>
</dbReference>
<feature type="compositionally biased region" description="Polar residues" evidence="5">
    <location>
        <begin position="479"/>
        <end position="496"/>
    </location>
</feature>
<protein>
    <recommendedName>
        <fullName evidence="6">C3H1-type domain-containing protein</fullName>
    </recommendedName>
</protein>
<evidence type="ECO:0000256" key="4">
    <source>
        <dbReference type="PROSITE-ProRule" id="PRU00723"/>
    </source>
</evidence>
<feature type="compositionally biased region" description="Polar residues" evidence="5">
    <location>
        <begin position="43"/>
        <end position="67"/>
    </location>
</feature>
<evidence type="ECO:0000256" key="3">
    <source>
        <dbReference type="ARBA" id="ARBA00022833"/>
    </source>
</evidence>
<feature type="region of interest" description="Disordered" evidence="5">
    <location>
        <begin position="213"/>
        <end position="567"/>
    </location>
</feature>
<dbReference type="EMBL" id="QZAN01000001">
    <property type="protein sequence ID" value="THW68001.1"/>
    <property type="molecule type" value="Genomic_DNA"/>
</dbReference>
<feature type="compositionally biased region" description="Low complexity" evidence="5">
    <location>
        <begin position="382"/>
        <end position="393"/>
    </location>
</feature>
<accession>A0A4S8ZPB9</accession>
<organism evidence="7 8">
    <name type="scientific">Aureobasidium pullulans</name>
    <name type="common">Black yeast</name>
    <name type="synonym">Pullularia pullulans</name>
    <dbReference type="NCBI Taxonomy" id="5580"/>
    <lineage>
        <taxon>Eukaryota</taxon>
        <taxon>Fungi</taxon>
        <taxon>Dikarya</taxon>
        <taxon>Ascomycota</taxon>
        <taxon>Pezizomycotina</taxon>
        <taxon>Dothideomycetes</taxon>
        <taxon>Dothideomycetidae</taxon>
        <taxon>Dothideales</taxon>
        <taxon>Saccotheciaceae</taxon>
        <taxon>Aureobasidium</taxon>
    </lineage>
</organism>
<keyword evidence="1 4" id="KW-0479">Metal-binding</keyword>
<keyword evidence="2 4" id="KW-0863">Zinc-finger</keyword>
<feature type="compositionally biased region" description="Polar residues" evidence="5">
    <location>
        <begin position="394"/>
        <end position="430"/>
    </location>
</feature>
<dbReference type="Pfam" id="PF18044">
    <property type="entry name" value="zf-CCCH_4"/>
    <property type="match status" value="1"/>
</dbReference>
<evidence type="ECO:0000256" key="5">
    <source>
        <dbReference type="SAM" id="MobiDB-lite"/>
    </source>
</evidence>
<feature type="compositionally biased region" description="Polar residues" evidence="5">
    <location>
        <begin position="251"/>
        <end position="267"/>
    </location>
</feature>
<dbReference type="InterPro" id="IPR041367">
    <property type="entry name" value="Znf-CCCH_4"/>
</dbReference>
<dbReference type="GO" id="GO:0005634">
    <property type="term" value="C:nucleus"/>
    <property type="evidence" value="ECO:0007669"/>
    <property type="project" value="TreeGrafter"/>
</dbReference>
<evidence type="ECO:0000256" key="2">
    <source>
        <dbReference type="ARBA" id="ARBA00022771"/>
    </source>
</evidence>
<dbReference type="PANTHER" id="PTHR21099">
    <property type="entry name" value="RAD201"/>
    <property type="match status" value="1"/>
</dbReference>
<dbReference type="CDD" id="cd23954">
    <property type="entry name" value="AMO1_CTD"/>
    <property type="match status" value="1"/>
</dbReference>
<dbReference type="PANTHER" id="PTHR21099:SF2">
    <property type="entry name" value="SI:CH211-113E8.11"/>
    <property type="match status" value="1"/>
</dbReference>
<dbReference type="Gene3D" id="4.10.1000.10">
    <property type="entry name" value="Zinc finger, CCCH-type"/>
    <property type="match status" value="1"/>
</dbReference>
<dbReference type="SMART" id="SM00356">
    <property type="entry name" value="ZnF_C3H1"/>
    <property type="match status" value="1"/>
</dbReference>
<dbReference type="Proteomes" id="UP000310421">
    <property type="component" value="Unassembled WGS sequence"/>
</dbReference>
<evidence type="ECO:0000256" key="1">
    <source>
        <dbReference type="ARBA" id="ARBA00022723"/>
    </source>
</evidence>
<feature type="compositionally biased region" description="Gly residues" evidence="5">
    <location>
        <begin position="231"/>
        <end position="250"/>
    </location>
</feature>
<feature type="compositionally biased region" description="Low complexity" evidence="5">
    <location>
        <begin position="431"/>
        <end position="449"/>
    </location>
</feature>
<feature type="compositionally biased region" description="Low complexity" evidence="5">
    <location>
        <begin position="309"/>
        <end position="361"/>
    </location>
</feature>
<evidence type="ECO:0000259" key="6">
    <source>
        <dbReference type="PROSITE" id="PS50103"/>
    </source>
</evidence>
<feature type="compositionally biased region" description="Polar residues" evidence="5">
    <location>
        <begin position="534"/>
        <end position="544"/>
    </location>
</feature>
<evidence type="ECO:0000313" key="8">
    <source>
        <dbReference type="Proteomes" id="UP000310421"/>
    </source>
</evidence>
<comment type="caution">
    <text evidence="7">The sequence shown here is derived from an EMBL/GenBank/DDBJ whole genome shotgun (WGS) entry which is preliminary data.</text>
</comment>
<feature type="compositionally biased region" description="Low complexity" evidence="5">
    <location>
        <begin position="550"/>
        <end position="567"/>
    </location>
</feature>
<feature type="compositionally biased region" description="Low complexity" evidence="5">
    <location>
        <begin position="497"/>
        <end position="515"/>
    </location>
</feature>
<keyword evidence="3 4" id="KW-0862">Zinc</keyword>